<keyword evidence="2" id="KW-1185">Reference proteome</keyword>
<reference evidence="1" key="1">
    <citation type="submission" date="2021-12" db="EMBL/GenBank/DDBJ databases">
        <title>taxonomy of Moraxella sp. ZY201224.</title>
        <authorList>
            <person name="Li F."/>
        </authorList>
    </citation>
    <scope>NUCLEOTIDE SEQUENCE</scope>
    <source>
        <strain evidence="1">ZY201224</strain>
    </source>
</reference>
<protein>
    <recommendedName>
        <fullName evidence="3">EF-hand domain-containing protein</fullName>
    </recommendedName>
</protein>
<sequence>MSLTRSFLESYLVSYDNDLEKINNLKNSLNYINSERKMRCPIPSKEHQQEIQIKLKNYYQDFNAMEYAYDLSMNFPEKFQSVSFGLMKDQIDNNGKITKEDLDGYFNDLKKVMK</sequence>
<dbReference type="EMBL" id="CP089977">
    <property type="protein sequence ID" value="UXZ04386.1"/>
    <property type="molecule type" value="Genomic_DNA"/>
</dbReference>
<evidence type="ECO:0000313" key="2">
    <source>
        <dbReference type="Proteomes" id="UP001063782"/>
    </source>
</evidence>
<evidence type="ECO:0000313" key="1">
    <source>
        <dbReference type="EMBL" id="UXZ04386.1"/>
    </source>
</evidence>
<accession>A0ABY6F2R5</accession>
<proteinExistence type="predicted"/>
<name>A0ABY6F2R5_9GAMM</name>
<gene>
    <name evidence="1" type="ORF">LU297_07280</name>
</gene>
<evidence type="ECO:0008006" key="3">
    <source>
        <dbReference type="Google" id="ProtNLM"/>
    </source>
</evidence>
<dbReference type="Proteomes" id="UP001063782">
    <property type="component" value="Chromosome"/>
</dbReference>
<organism evidence="1 2">
    <name type="scientific">Moraxella nasicaprae</name>
    <dbReference type="NCBI Taxonomy" id="2904122"/>
    <lineage>
        <taxon>Bacteria</taxon>
        <taxon>Pseudomonadati</taxon>
        <taxon>Pseudomonadota</taxon>
        <taxon>Gammaproteobacteria</taxon>
        <taxon>Moraxellales</taxon>
        <taxon>Moraxellaceae</taxon>
        <taxon>Moraxella</taxon>
    </lineage>
</organism>